<keyword evidence="7" id="KW-1185">Reference proteome</keyword>
<dbReference type="OrthoDB" id="9797176at2"/>
<dbReference type="Gene3D" id="3.10.290.10">
    <property type="entry name" value="RNA-binding S4 domain"/>
    <property type="match status" value="1"/>
</dbReference>
<evidence type="ECO:0000313" key="7">
    <source>
        <dbReference type="Proteomes" id="UP000076625"/>
    </source>
</evidence>
<dbReference type="GO" id="GO:0003727">
    <property type="term" value="F:single-stranded RNA binding"/>
    <property type="evidence" value="ECO:0007669"/>
    <property type="project" value="InterPro"/>
</dbReference>
<evidence type="ECO:0000256" key="4">
    <source>
        <dbReference type="PROSITE-ProRule" id="PRU00182"/>
    </source>
</evidence>
<accession>A0A161RFD3</accession>
<dbReference type="Proteomes" id="UP000076625">
    <property type="component" value="Unassembled WGS sequence"/>
</dbReference>
<dbReference type="InterPro" id="IPR036986">
    <property type="entry name" value="S4_RNA-bd_sf"/>
</dbReference>
<dbReference type="RefSeq" id="WP_066610490.1">
    <property type="nucleotide sequence ID" value="NZ_LQQU01000011.1"/>
</dbReference>
<dbReference type="EMBL" id="LQQU01000011">
    <property type="protein sequence ID" value="KZE33839.1"/>
    <property type="molecule type" value="Genomic_DNA"/>
</dbReference>
<dbReference type="PIRSF" id="PIRSF016821">
    <property type="entry name" value="HSP15"/>
    <property type="match status" value="1"/>
</dbReference>
<dbReference type="PROSITE" id="PS50889">
    <property type="entry name" value="S4"/>
    <property type="match status" value="1"/>
</dbReference>
<keyword evidence="3" id="KW-0238">DNA-binding</keyword>
<dbReference type="InterPro" id="IPR002942">
    <property type="entry name" value="S4_RNA-bd"/>
</dbReference>
<feature type="domain" description="RNA-binding S4" evidence="5">
    <location>
        <begin position="15"/>
        <end position="78"/>
    </location>
</feature>
<proteinExistence type="inferred from homology"/>
<organism evidence="6 7">
    <name type="scientific">Crenobacter luteus</name>
    <dbReference type="NCBI Taxonomy" id="1452487"/>
    <lineage>
        <taxon>Bacteria</taxon>
        <taxon>Pseudomonadati</taxon>
        <taxon>Pseudomonadota</taxon>
        <taxon>Betaproteobacteria</taxon>
        <taxon>Neisseriales</taxon>
        <taxon>Neisseriaceae</taxon>
        <taxon>Crenobacter</taxon>
    </lineage>
</organism>
<name>A0A161RFD3_9NEIS</name>
<comment type="caution">
    <text evidence="6">The sequence shown here is derived from an EMBL/GenBank/DDBJ whole genome shotgun (WGS) entry which is preliminary data.</text>
</comment>
<dbReference type="GO" id="GO:0003677">
    <property type="term" value="F:DNA binding"/>
    <property type="evidence" value="ECO:0007669"/>
    <property type="project" value="UniProtKB-KW"/>
</dbReference>
<dbReference type="Pfam" id="PF01479">
    <property type="entry name" value="S4"/>
    <property type="match status" value="1"/>
</dbReference>
<comment type="similarity">
    <text evidence="1">Belongs to the HSP15 family.</text>
</comment>
<dbReference type="AlphaFoldDB" id="A0A161RFD3"/>
<evidence type="ECO:0000256" key="1">
    <source>
        <dbReference type="ARBA" id="ARBA00008396"/>
    </source>
</evidence>
<gene>
    <name evidence="6" type="ORF">AVW16_07170</name>
</gene>
<dbReference type="InterPro" id="IPR025708">
    <property type="entry name" value="HSP15"/>
</dbReference>
<keyword evidence="2 4" id="KW-0694">RNA-binding</keyword>
<sequence>MSRKGVKPDEDDGKVRLDKWLWAARFFKTRQLAHEAIELGRVLVGGERVKASRVAREGDELLVRVGQLEYRVTILSLSTQRKGARDVGLLYSEDDASRLAREEKVALLKAERASFPYGDGKPTKKGRRDIAAFRQKLRD</sequence>
<dbReference type="STRING" id="1452487.AVW16_07170"/>
<evidence type="ECO:0000313" key="6">
    <source>
        <dbReference type="EMBL" id="KZE33839.1"/>
    </source>
</evidence>
<reference evidence="7" key="1">
    <citation type="submission" date="2016-01" db="EMBL/GenBank/DDBJ databases">
        <title>Draft genome of Chromobacterium sp. F49.</title>
        <authorList>
            <person name="Hong K.W."/>
        </authorList>
    </citation>
    <scope>NUCLEOTIDE SEQUENCE [LARGE SCALE GENOMIC DNA]</scope>
    <source>
        <strain evidence="7">CN10</strain>
    </source>
</reference>
<dbReference type="CDD" id="cd00165">
    <property type="entry name" value="S4"/>
    <property type="match status" value="1"/>
</dbReference>
<evidence type="ECO:0000259" key="5">
    <source>
        <dbReference type="SMART" id="SM00363"/>
    </source>
</evidence>
<dbReference type="GO" id="GO:0043023">
    <property type="term" value="F:ribosomal large subunit binding"/>
    <property type="evidence" value="ECO:0007669"/>
    <property type="project" value="InterPro"/>
</dbReference>
<protein>
    <submittedName>
        <fullName evidence="6">RNA-binding protein</fullName>
    </submittedName>
</protein>
<evidence type="ECO:0000256" key="2">
    <source>
        <dbReference type="ARBA" id="ARBA00022884"/>
    </source>
</evidence>
<dbReference type="GO" id="GO:0034605">
    <property type="term" value="P:cellular response to heat"/>
    <property type="evidence" value="ECO:0007669"/>
    <property type="project" value="InterPro"/>
</dbReference>
<dbReference type="SMART" id="SM00363">
    <property type="entry name" value="S4"/>
    <property type="match status" value="1"/>
</dbReference>
<evidence type="ECO:0000256" key="3">
    <source>
        <dbReference type="ARBA" id="ARBA00023125"/>
    </source>
</evidence>
<dbReference type="SUPFAM" id="SSF55174">
    <property type="entry name" value="Alpha-L RNA-binding motif"/>
    <property type="match status" value="1"/>
</dbReference>